<protein>
    <submittedName>
        <fullName evidence="1">Uncharacterized protein</fullName>
    </submittedName>
</protein>
<accession>A0A4P9WLQ2</accession>
<dbReference type="AlphaFoldDB" id="A0A4P9WLQ2"/>
<dbReference type="EMBL" id="KZ994367">
    <property type="protein sequence ID" value="RKO93115.1"/>
    <property type="molecule type" value="Genomic_DNA"/>
</dbReference>
<proteinExistence type="predicted"/>
<dbReference type="Proteomes" id="UP000269721">
    <property type="component" value="Unassembled WGS sequence"/>
</dbReference>
<name>A0A4P9WLQ2_9FUNG</name>
<keyword evidence="2" id="KW-1185">Reference proteome</keyword>
<gene>
    <name evidence="1" type="ORF">BDK51DRAFT_28475</name>
</gene>
<sequence length="267" mass="29638">MSSNFPAQMQEEAGASAATAMKDQWMVFRTPPVRPYNFSDGCLNQRWLFKPGLSSSAPFGGIWYLALPTKIYLLWLGNTLLKRFGKSMEGLRWSKTGWQNEEITKEGGRALRRAALPAFAGASGTSLPGDLTSGPPEQLSKFVESRLTPKMLIPEFEVDRGEAHPADEVANGKRFQLRQATIVDLDLNEKGVEMACAIPSERLGLLMEDCKSHVFRPCNHPLCEDVVPFYMASSVLNSSGSGKQRSEKGLKRVRQTSGKNWKLKLQV</sequence>
<evidence type="ECO:0000313" key="2">
    <source>
        <dbReference type="Proteomes" id="UP000269721"/>
    </source>
</evidence>
<reference evidence="2" key="1">
    <citation type="journal article" date="2018" name="Nat. Microbiol.">
        <title>Leveraging single-cell genomics to expand the fungal tree of life.</title>
        <authorList>
            <person name="Ahrendt S.R."/>
            <person name="Quandt C.A."/>
            <person name="Ciobanu D."/>
            <person name="Clum A."/>
            <person name="Salamov A."/>
            <person name="Andreopoulos B."/>
            <person name="Cheng J.F."/>
            <person name="Woyke T."/>
            <person name="Pelin A."/>
            <person name="Henrissat B."/>
            <person name="Reynolds N.K."/>
            <person name="Benny G.L."/>
            <person name="Smith M.E."/>
            <person name="James T.Y."/>
            <person name="Grigoriev I.V."/>
        </authorList>
    </citation>
    <scope>NUCLEOTIDE SEQUENCE [LARGE SCALE GENOMIC DNA]</scope>
</reference>
<organism evidence="1 2">
    <name type="scientific">Blyttiomyces helicus</name>
    <dbReference type="NCBI Taxonomy" id="388810"/>
    <lineage>
        <taxon>Eukaryota</taxon>
        <taxon>Fungi</taxon>
        <taxon>Fungi incertae sedis</taxon>
        <taxon>Chytridiomycota</taxon>
        <taxon>Chytridiomycota incertae sedis</taxon>
        <taxon>Chytridiomycetes</taxon>
        <taxon>Chytridiomycetes incertae sedis</taxon>
        <taxon>Blyttiomyces</taxon>
    </lineage>
</organism>
<evidence type="ECO:0000313" key="1">
    <source>
        <dbReference type="EMBL" id="RKO93115.1"/>
    </source>
</evidence>